<comment type="similarity">
    <text evidence="1">Belongs to the thiolase-like superfamily. Chalcone/stilbene synthases family.</text>
</comment>
<keyword evidence="2" id="KW-0808">Transferase</keyword>
<feature type="domain" description="Chalcone/stilbene synthase N-terminal" evidence="3">
    <location>
        <begin position="8"/>
        <end position="224"/>
    </location>
</feature>
<dbReference type="InterPro" id="IPR016039">
    <property type="entry name" value="Thiolase-like"/>
</dbReference>
<dbReference type="Pfam" id="PF02797">
    <property type="entry name" value="Chal_sti_synt_C"/>
    <property type="match status" value="1"/>
</dbReference>
<dbReference type="Proteomes" id="UP001158067">
    <property type="component" value="Unassembled WGS sequence"/>
</dbReference>
<feature type="domain" description="Chalcone/stilbene synthase C-terminal" evidence="4">
    <location>
        <begin position="246"/>
        <end position="376"/>
    </location>
</feature>
<evidence type="ECO:0000313" key="5">
    <source>
        <dbReference type="EMBL" id="SMP53187.1"/>
    </source>
</evidence>
<keyword evidence="6" id="KW-1185">Reference proteome</keyword>
<evidence type="ECO:0000256" key="1">
    <source>
        <dbReference type="ARBA" id="ARBA00005531"/>
    </source>
</evidence>
<gene>
    <name evidence="5" type="ORF">SAMN06265222_10471</name>
</gene>
<evidence type="ECO:0000259" key="3">
    <source>
        <dbReference type="Pfam" id="PF00195"/>
    </source>
</evidence>
<dbReference type="InterPro" id="IPR012328">
    <property type="entry name" value="Chalcone/stilbene_synt_C"/>
</dbReference>
<evidence type="ECO:0000313" key="6">
    <source>
        <dbReference type="Proteomes" id="UP001158067"/>
    </source>
</evidence>
<dbReference type="InterPro" id="IPR001099">
    <property type="entry name" value="Chalcone/stilbene_synt_N"/>
</dbReference>
<dbReference type="Gene3D" id="3.40.47.10">
    <property type="match status" value="2"/>
</dbReference>
<organism evidence="5 6">
    <name type="scientific">Neorhodopirellula lusitana</name>
    <dbReference type="NCBI Taxonomy" id="445327"/>
    <lineage>
        <taxon>Bacteria</taxon>
        <taxon>Pseudomonadati</taxon>
        <taxon>Planctomycetota</taxon>
        <taxon>Planctomycetia</taxon>
        <taxon>Pirellulales</taxon>
        <taxon>Pirellulaceae</taxon>
        <taxon>Neorhodopirellula</taxon>
    </lineage>
</organism>
<name>A0ABY1Q2G3_9BACT</name>
<evidence type="ECO:0000259" key="4">
    <source>
        <dbReference type="Pfam" id="PF02797"/>
    </source>
</evidence>
<dbReference type="EMBL" id="FXUG01000004">
    <property type="protein sequence ID" value="SMP53187.1"/>
    <property type="molecule type" value="Genomic_DNA"/>
</dbReference>
<dbReference type="InterPro" id="IPR011141">
    <property type="entry name" value="Polyketide_synthase_type-III"/>
</dbReference>
<dbReference type="PANTHER" id="PTHR11877:SF46">
    <property type="entry name" value="TYPE III POLYKETIDE SYNTHASE A"/>
    <property type="match status" value="1"/>
</dbReference>
<dbReference type="PANTHER" id="PTHR11877">
    <property type="entry name" value="HYDROXYMETHYLGLUTARYL-COA SYNTHASE"/>
    <property type="match status" value="1"/>
</dbReference>
<dbReference type="Pfam" id="PF00195">
    <property type="entry name" value="Chal_sti_synt_N"/>
    <property type="match status" value="1"/>
</dbReference>
<evidence type="ECO:0000256" key="2">
    <source>
        <dbReference type="ARBA" id="ARBA00022679"/>
    </source>
</evidence>
<reference evidence="5 6" key="1">
    <citation type="submission" date="2017-05" db="EMBL/GenBank/DDBJ databases">
        <authorList>
            <person name="Varghese N."/>
            <person name="Submissions S."/>
        </authorList>
    </citation>
    <scope>NUCLEOTIDE SEQUENCE [LARGE SCALE GENOMIC DNA]</scope>
    <source>
        <strain evidence="5 6">DSM 25457</strain>
    </source>
</reference>
<accession>A0ABY1Q2G3</accession>
<dbReference type="SUPFAM" id="SSF53901">
    <property type="entry name" value="Thiolase-like"/>
    <property type="match status" value="2"/>
</dbReference>
<dbReference type="RefSeq" id="WP_283432263.1">
    <property type="nucleotide sequence ID" value="NZ_FXUG01000004.1"/>
</dbReference>
<comment type="caution">
    <text evidence="5">The sequence shown here is derived from an EMBL/GenBank/DDBJ whole genome shotgun (WGS) entry which is preliminary data.</text>
</comment>
<protein>
    <submittedName>
        <fullName evidence="5">Predicted naringenin-chalcone synthase</fullName>
    </submittedName>
</protein>
<sequence>MTAPKMPTATILAVASVVPELSADLGFTTAAAQAMSCDNEGQAAKVAKLYRRTGVQTRGSVLLEREVATDAVSQSFYPPLADGTCGPTTRERNERFALDAPQLAIQAGADALESSGCQASEVTHLITVTCTGFYAPGIDVDLIETLHLPATTQRVQVGFMGCHALVNALRTARGLVAADPNSCVLIVCIELCSLHYQYGYDAQRIVSGSLFADGAAGVVVVGSDGPNAVATDSETSTVAMIQATGSCLIPNSRDEMTWKIGDHGFEMTLSAAVPRLIEENLLAYMTEWLAQNGQTIESIGGWAVHPGGVRILQAVQTSLGLAEDQLAVSREVLREHGNMSSATLGAVLKRFQEADVPRPWIMLGFGPGLEIEVALLT</sequence>
<dbReference type="CDD" id="cd00831">
    <property type="entry name" value="CHS_like"/>
    <property type="match status" value="1"/>
</dbReference>
<dbReference type="PIRSF" id="PIRSF000451">
    <property type="entry name" value="PKS_III"/>
    <property type="match status" value="1"/>
</dbReference>
<proteinExistence type="inferred from homology"/>